<sequence>MSKTLSIYFRRCRFLPLQLMMVVLVVVGYLTLNSRLLKSTEKENWHRREEELKKFDGREIDLNYIRSIAVVDFKISQFTDPMIAEMNETELMAHVHSYLDNIDTICKRKLRMGYVGDGGWEICDDSGIRPKQHDCLVYSFGVVNEFSFEDDVSRLYDCEVHSFNPLASGDDYNRSKKIQAHSFSIGRNSEISEDGKELYTLPDIRTILHHSKNNIDVMKMDIEGAEWPALAGMLQFDELSQVKQLLVEFHLGPPPNIDRLRRALKVLKDIGRAGLRKFYATKNPRGSFHHPGFPVMRARNYEIHFLNTKFLNK</sequence>
<feature type="domain" description="Methyltransferase" evidence="2">
    <location>
        <begin position="96"/>
        <end position="258"/>
    </location>
</feature>
<proteinExistence type="predicted"/>
<dbReference type="Pfam" id="PF13383">
    <property type="entry name" value="Methyltransf_22"/>
    <property type="match status" value="1"/>
</dbReference>
<dbReference type="Proteomes" id="UP000694888">
    <property type="component" value="Unplaced"/>
</dbReference>
<evidence type="ECO:0000259" key="2">
    <source>
        <dbReference type="Pfam" id="PF13383"/>
    </source>
</evidence>
<keyword evidence="1" id="KW-0812">Transmembrane</keyword>
<keyword evidence="1" id="KW-1133">Transmembrane helix</keyword>
<dbReference type="InterPro" id="IPR026913">
    <property type="entry name" value="METTL24"/>
</dbReference>
<organism evidence="3 4">
    <name type="scientific">Aplysia californica</name>
    <name type="common">California sea hare</name>
    <dbReference type="NCBI Taxonomy" id="6500"/>
    <lineage>
        <taxon>Eukaryota</taxon>
        <taxon>Metazoa</taxon>
        <taxon>Spiralia</taxon>
        <taxon>Lophotrochozoa</taxon>
        <taxon>Mollusca</taxon>
        <taxon>Gastropoda</taxon>
        <taxon>Heterobranchia</taxon>
        <taxon>Euthyneura</taxon>
        <taxon>Tectipleura</taxon>
        <taxon>Aplysiida</taxon>
        <taxon>Aplysioidea</taxon>
        <taxon>Aplysiidae</taxon>
        <taxon>Aplysia</taxon>
    </lineage>
</organism>
<dbReference type="SUPFAM" id="SSF53335">
    <property type="entry name" value="S-adenosyl-L-methionine-dependent methyltransferases"/>
    <property type="match status" value="1"/>
</dbReference>
<accession>A0ABM0K306</accession>
<keyword evidence="3" id="KW-1185">Reference proteome</keyword>
<evidence type="ECO:0000313" key="4">
    <source>
        <dbReference type="RefSeq" id="XP_005107579.1"/>
    </source>
</evidence>
<dbReference type="PANTHER" id="PTHR32026">
    <property type="entry name" value="METHYLTRANSFERASE-LIKE PROTEIN 24"/>
    <property type="match status" value="1"/>
</dbReference>
<dbReference type="GeneID" id="101861984"/>
<evidence type="ECO:0000256" key="1">
    <source>
        <dbReference type="SAM" id="Phobius"/>
    </source>
</evidence>
<evidence type="ECO:0000313" key="3">
    <source>
        <dbReference type="Proteomes" id="UP000694888"/>
    </source>
</evidence>
<dbReference type="Gene3D" id="3.40.50.150">
    <property type="entry name" value="Vaccinia Virus protein VP39"/>
    <property type="match status" value="1"/>
</dbReference>
<gene>
    <name evidence="4" type="primary">LOC101861984</name>
</gene>
<dbReference type="PANTHER" id="PTHR32026:SF10">
    <property type="entry name" value="METHYLTRANSFERASE-LIKE PROTEIN 24-RELATED"/>
    <property type="match status" value="1"/>
</dbReference>
<dbReference type="RefSeq" id="XP_005107579.1">
    <property type="nucleotide sequence ID" value="XM_005107522.3"/>
</dbReference>
<feature type="transmembrane region" description="Helical" evidence="1">
    <location>
        <begin position="12"/>
        <end position="32"/>
    </location>
</feature>
<dbReference type="InterPro" id="IPR025714">
    <property type="entry name" value="Methyltranfer_dom"/>
</dbReference>
<name>A0ABM0K306_APLCA</name>
<keyword evidence="1" id="KW-0472">Membrane</keyword>
<dbReference type="InterPro" id="IPR029063">
    <property type="entry name" value="SAM-dependent_MTases_sf"/>
</dbReference>
<reference evidence="4" key="1">
    <citation type="submission" date="2025-08" db="UniProtKB">
        <authorList>
            <consortium name="RefSeq"/>
        </authorList>
    </citation>
    <scope>IDENTIFICATION</scope>
</reference>
<protein>
    <submittedName>
        <fullName evidence="4">Methyltransferase-like protein 24 isoform X1</fullName>
    </submittedName>
</protein>